<proteinExistence type="inferred from homology"/>
<dbReference type="GO" id="GO:0006352">
    <property type="term" value="P:DNA-templated transcription initiation"/>
    <property type="evidence" value="ECO:0007669"/>
    <property type="project" value="InterPro"/>
</dbReference>
<evidence type="ECO:0000256" key="3">
    <source>
        <dbReference type="ARBA" id="ARBA00023082"/>
    </source>
</evidence>
<dbReference type="Proteomes" id="UP000464780">
    <property type="component" value="Chromosome"/>
</dbReference>
<dbReference type="InterPro" id="IPR007627">
    <property type="entry name" value="RNA_pol_sigma70_r2"/>
</dbReference>
<dbReference type="InterPro" id="IPR013249">
    <property type="entry name" value="RNA_pol_sigma70_r4_t2"/>
</dbReference>
<dbReference type="PANTHER" id="PTHR43133">
    <property type="entry name" value="RNA POLYMERASE ECF-TYPE SIGMA FACTO"/>
    <property type="match status" value="1"/>
</dbReference>
<dbReference type="PANTHER" id="PTHR43133:SF8">
    <property type="entry name" value="RNA POLYMERASE SIGMA FACTOR HI_1459-RELATED"/>
    <property type="match status" value="1"/>
</dbReference>
<keyword evidence="3" id="KW-0731">Sigma factor</keyword>
<feature type="domain" description="RNA polymerase sigma-70 region 2" evidence="6">
    <location>
        <begin position="30"/>
        <end position="100"/>
    </location>
</feature>
<dbReference type="InterPro" id="IPR039425">
    <property type="entry name" value="RNA_pol_sigma-70-like"/>
</dbReference>
<evidence type="ECO:0000256" key="2">
    <source>
        <dbReference type="ARBA" id="ARBA00023015"/>
    </source>
</evidence>
<dbReference type="InterPro" id="IPR014284">
    <property type="entry name" value="RNA_pol_sigma-70_dom"/>
</dbReference>
<keyword evidence="5" id="KW-0804">Transcription</keyword>
<evidence type="ECO:0000256" key="1">
    <source>
        <dbReference type="ARBA" id="ARBA00010641"/>
    </source>
</evidence>
<dbReference type="InterPro" id="IPR036388">
    <property type="entry name" value="WH-like_DNA-bd_sf"/>
</dbReference>
<protein>
    <submittedName>
        <fullName evidence="8">Sigma-70 family RNA polymerase sigma factor</fullName>
    </submittedName>
</protein>
<dbReference type="InterPro" id="IPR013324">
    <property type="entry name" value="RNA_pol_sigma_r3/r4-like"/>
</dbReference>
<dbReference type="Gene3D" id="1.10.1740.10">
    <property type="match status" value="1"/>
</dbReference>
<name>A0AB73USV7_BACCE</name>
<evidence type="ECO:0000256" key="4">
    <source>
        <dbReference type="ARBA" id="ARBA00023125"/>
    </source>
</evidence>
<evidence type="ECO:0000259" key="6">
    <source>
        <dbReference type="Pfam" id="PF04542"/>
    </source>
</evidence>
<dbReference type="AlphaFoldDB" id="A0AB73USV7"/>
<dbReference type="RefSeq" id="WP_162280921.1">
    <property type="nucleotide sequence ID" value="NZ_CP028009.1"/>
</dbReference>
<dbReference type="Gene3D" id="1.10.10.10">
    <property type="entry name" value="Winged helix-like DNA-binding domain superfamily/Winged helix DNA-binding domain"/>
    <property type="match status" value="1"/>
</dbReference>
<dbReference type="GO" id="GO:0016987">
    <property type="term" value="F:sigma factor activity"/>
    <property type="evidence" value="ECO:0007669"/>
    <property type="project" value="UniProtKB-KW"/>
</dbReference>
<dbReference type="SUPFAM" id="SSF88659">
    <property type="entry name" value="Sigma3 and sigma4 domains of RNA polymerase sigma factors"/>
    <property type="match status" value="1"/>
</dbReference>
<evidence type="ECO:0000313" key="8">
    <source>
        <dbReference type="EMBL" id="QHV47273.1"/>
    </source>
</evidence>
<evidence type="ECO:0000259" key="7">
    <source>
        <dbReference type="Pfam" id="PF08281"/>
    </source>
</evidence>
<dbReference type="SUPFAM" id="SSF88946">
    <property type="entry name" value="Sigma2 domain of RNA polymerase sigma factors"/>
    <property type="match status" value="1"/>
</dbReference>
<evidence type="ECO:0000256" key="5">
    <source>
        <dbReference type="ARBA" id="ARBA00023163"/>
    </source>
</evidence>
<dbReference type="EMBL" id="CP028009">
    <property type="protein sequence ID" value="QHV47273.1"/>
    <property type="molecule type" value="Genomic_DNA"/>
</dbReference>
<dbReference type="Pfam" id="PF04542">
    <property type="entry name" value="Sigma70_r2"/>
    <property type="match status" value="1"/>
</dbReference>
<keyword evidence="2" id="KW-0805">Transcription regulation</keyword>
<feature type="domain" description="RNA polymerase sigma factor 70 region 4 type 2" evidence="7">
    <location>
        <begin position="127"/>
        <end position="180"/>
    </location>
</feature>
<dbReference type="CDD" id="cd06171">
    <property type="entry name" value="Sigma70_r4"/>
    <property type="match status" value="1"/>
</dbReference>
<dbReference type="InterPro" id="IPR013325">
    <property type="entry name" value="RNA_pol_sigma_r2"/>
</dbReference>
<organism evidence="8 9">
    <name type="scientific">Bacillus cereus</name>
    <dbReference type="NCBI Taxonomy" id="1396"/>
    <lineage>
        <taxon>Bacteria</taxon>
        <taxon>Bacillati</taxon>
        <taxon>Bacillota</taxon>
        <taxon>Bacilli</taxon>
        <taxon>Bacillales</taxon>
        <taxon>Bacillaceae</taxon>
        <taxon>Bacillus</taxon>
        <taxon>Bacillus cereus group</taxon>
    </lineage>
</organism>
<dbReference type="Pfam" id="PF08281">
    <property type="entry name" value="Sigma70_r4_2"/>
    <property type="match status" value="1"/>
</dbReference>
<sequence length="194" mass="22441">MPLHTKNKKDEKNFIKRLQRQKEDALEFVVDTYLPLIKGITHKVLLPIQNDGLIEECINDIFLSIWNNANKFHGEPSDFKKWIAAIAKFKAIDYYRKSTKTVEIISDEFHISTEKSAEDELIVMEDREELLKLINQLEPLDQKVFIMKYLLGMKTEEIGDKLGLTRAAIDNRVYRGKKKLQQNATNISFGGSAI</sequence>
<reference evidence="8 9" key="1">
    <citation type="submission" date="2018-03" db="EMBL/GenBank/DDBJ databases">
        <title>The complete genome of bacterial strain SGAir0260.</title>
        <authorList>
            <person name="Schuster S.C."/>
        </authorList>
    </citation>
    <scope>NUCLEOTIDE SEQUENCE [LARGE SCALE GENOMIC DNA]</scope>
    <source>
        <strain evidence="8 9">SGAir0260</strain>
    </source>
</reference>
<evidence type="ECO:0000313" key="9">
    <source>
        <dbReference type="Proteomes" id="UP000464780"/>
    </source>
</evidence>
<dbReference type="GO" id="GO:0003677">
    <property type="term" value="F:DNA binding"/>
    <property type="evidence" value="ECO:0007669"/>
    <property type="project" value="UniProtKB-KW"/>
</dbReference>
<gene>
    <name evidence="8" type="ORF">C1N66_01270</name>
</gene>
<keyword evidence="4" id="KW-0238">DNA-binding</keyword>
<dbReference type="NCBIfam" id="TIGR02937">
    <property type="entry name" value="sigma70-ECF"/>
    <property type="match status" value="1"/>
</dbReference>
<comment type="similarity">
    <text evidence="1">Belongs to the sigma-70 factor family. ECF subfamily.</text>
</comment>
<accession>A0AB73USV7</accession>